<proteinExistence type="predicted"/>
<gene>
    <name evidence="3" type="ORF">FIU21_01820</name>
</gene>
<dbReference type="InterPro" id="IPR051599">
    <property type="entry name" value="Cell_Envelope_Assoc"/>
</dbReference>
<feature type="transmembrane region" description="Helical" evidence="1">
    <location>
        <begin position="20"/>
        <end position="41"/>
    </location>
</feature>
<name>A0A7D4KQD9_9BACT</name>
<keyword evidence="1" id="KW-0472">Membrane</keyword>
<evidence type="ECO:0000313" key="3">
    <source>
        <dbReference type="EMBL" id="QKH87764.1"/>
    </source>
</evidence>
<organism evidence="3 4">
    <name type="scientific">Prevotella melaninogenica</name>
    <dbReference type="NCBI Taxonomy" id="28132"/>
    <lineage>
        <taxon>Bacteria</taxon>
        <taxon>Pseudomonadati</taxon>
        <taxon>Bacteroidota</taxon>
        <taxon>Bacteroidia</taxon>
        <taxon>Bacteroidales</taxon>
        <taxon>Prevotellaceae</taxon>
        <taxon>Prevotella</taxon>
    </lineage>
</organism>
<keyword evidence="1" id="KW-1133">Transmembrane helix</keyword>
<dbReference type="GO" id="GO:0005886">
    <property type="term" value="C:plasma membrane"/>
    <property type="evidence" value="ECO:0007669"/>
    <property type="project" value="TreeGrafter"/>
</dbReference>
<evidence type="ECO:0000259" key="2">
    <source>
        <dbReference type="Pfam" id="PF02698"/>
    </source>
</evidence>
<dbReference type="CDD" id="cd06259">
    <property type="entry name" value="YdcF-like"/>
    <property type="match status" value="1"/>
</dbReference>
<sequence length="219" mass="25198">MIYLTQTKMKKNKQRKKQIILSTTAIIAILGAIIALCNIIVDKNAKGRTFNDINDVPTMQTALLLGTNPKARGGKRPSSFYMARIKATVELYKHGKFKQLIISGDKREGYDEPQTMRHDLIVRGVPDSIITMDGQGYRTLLSMRNIKQHFGVNDMIIISQKWHNERSIFLADKMNIKAVGYNADDVRHPRAIWTHIRELLARVKLFIDLYITHRKDFCE</sequence>
<accession>A0A7D4KQD9</accession>
<keyword evidence="1" id="KW-0812">Transmembrane</keyword>
<dbReference type="InterPro" id="IPR003848">
    <property type="entry name" value="DUF218"/>
</dbReference>
<dbReference type="Proteomes" id="UP000500843">
    <property type="component" value="Chromosome 1"/>
</dbReference>
<reference evidence="3 4" key="1">
    <citation type="submission" date="2020-05" db="EMBL/GenBank/DDBJ databases">
        <title>FDA dAtabase for Regulatory Grade micrObial Sequences (FDA-ARGOS): Supporting development and validation of Infectious Disease Dx tests.</title>
        <authorList>
            <person name="Moreno J."/>
            <person name="Tallon L."/>
            <person name="Sadzewicz L."/>
            <person name="Zhao X."/>
            <person name="Vavikolanu K."/>
            <person name="Mehta A."/>
            <person name="Aluvathingal J."/>
            <person name="Nadendla S."/>
            <person name="Myers T."/>
            <person name="Yan Y."/>
            <person name="Sichtig H."/>
        </authorList>
    </citation>
    <scope>NUCLEOTIDE SEQUENCE [LARGE SCALE GENOMIC DNA]</scope>
    <source>
        <strain evidence="3 4">FDAARGOS_760</strain>
    </source>
</reference>
<dbReference type="EMBL" id="CP054010">
    <property type="protein sequence ID" value="QKH87764.1"/>
    <property type="molecule type" value="Genomic_DNA"/>
</dbReference>
<dbReference type="Pfam" id="PF02698">
    <property type="entry name" value="DUF218"/>
    <property type="match status" value="1"/>
</dbReference>
<feature type="domain" description="DUF218" evidence="2">
    <location>
        <begin position="74"/>
        <end position="183"/>
    </location>
</feature>
<dbReference type="AlphaFoldDB" id="A0A7D4KQD9"/>
<evidence type="ECO:0000256" key="1">
    <source>
        <dbReference type="SAM" id="Phobius"/>
    </source>
</evidence>
<protein>
    <submittedName>
        <fullName evidence="3">YdcF family protein</fullName>
    </submittedName>
</protein>
<dbReference type="PANTHER" id="PTHR30336">
    <property type="entry name" value="INNER MEMBRANE PROTEIN, PROBABLE PERMEASE"/>
    <property type="match status" value="1"/>
</dbReference>
<dbReference type="PANTHER" id="PTHR30336:SF6">
    <property type="entry name" value="INTEGRAL MEMBRANE PROTEIN"/>
    <property type="match status" value="1"/>
</dbReference>
<evidence type="ECO:0000313" key="4">
    <source>
        <dbReference type="Proteomes" id="UP000500843"/>
    </source>
</evidence>